<evidence type="ECO:0000313" key="3">
    <source>
        <dbReference type="Proteomes" id="UP001208888"/>
    </source>
</evidence>
<name>A0AAJ1D235_PANAN</name>
<dbReference type="Proteomes" id="UP001208888">
    <property type="component" value="Unassembled WGS sequence"/>
</dbReference>
<gene>
    <name evidence="2" type="ORF">NB703_003039</name>
</gene>
<feature type="region of interest" description="Disordered" evidence="1">
    <location>
        <begin position="1"/>
        <end position="25"/>
    </location>
</feature>
<dbReference type="RefSeq" id="WP_264272045.1">
    <property type="nucleotide sequence ID" value="NZ_JANFVX010000011.1"/>
</dbReference>
<comment type="caution">
    <text evidence="2">The sequence shown here is derived from an EMBL/GenBank/DDBJ whole genome shotgun (WGS) entry which is preliminary data.</text>
</comment>
<feature type="compositionally biased region" description="Basic and acidic residues" evidence="1">
    <location>
        <begin position="13"/>
        <end position="24"/>
    </location>
</feature>
<protein>
    <submittedName>
        <fullName evidence="2">Uncharacterized protein</fullName>
    </submittedName>
</protein>
<evidence type="ECO:0000256" key="1">
    <source>
        <dbReference type="SAM" id="MobiDB-lite"/>
    </source>
</evidence>
<accession>A0AAJ1D235</accession>
<sequence>MRQKRRKPQQETTVHKDMARDELARQYSPDACRLLRQALEQAKRERSGHE</sequence>
<evidence type="ECO:0000313" key="2">
    <source>
        <dbReference type="EMBL" id="MCW0344946.1"/>
    </source>
</evidence>
<dbReference type="EMBL" id="JANFVX010000011">
    <property type="protein sequence ID" value="MCW0344946.1"/>
    <property type="molecule type" value="Genomic_DNA"/>
</dbReference>
<reference evidence="2" key="1">
    <citation type="submission" date="2022-06" db="EMBL/GenBank/DDBJ databases">
        <title>Dynamics of rice microbiomes reveals core vertical transmitted seed endophytes.</title>
        <authorList>
            <person name="Liao K."/>
            <person name="Zhang X."/>
        </authorList>
    </citation>
    <scope>NUCLEOTIDE SEQUENCE</scope>
    <source>
        <strain evidence="2">JT1-17</strain>
    </source>
</reference>
<dbReference type="AlphaFoldDB" id="A0AAJ1D235"/>
<organism evidence="2 3">
    <name type="scientific">Pantoea ananas</name>
    <name type="common">Erwinia uredovora</name>
    <dbReference type="NCBI Taxonomy" id="553"/>
    <lineage>
        <taxon>Bacteria</taxon>
        <taxon>Pseudomonadati</taxon>
        <taxon>Pseudomonadota</taxon>
        <taxon>Gammaproteobacteria</taxon>
        <taxon>Enterobacterales</taxon>
        <taxon>Erwiniaceae</taxon>
        <taxon>Pantoea</taxon>
    </lineage>
</organism>
<proteinExistence type="predicted"/>